<dbReference type="Proteomes" id="UP000294257">
    <property type="component" value="Unassembled WGS sequence"/>
</dbReference>
<dbReference type="PROSITE" id="PS51892">
    <property type="entry name" value="SUBTILASE"/>
    <property type="match status" value="1"/>
</dbReference>
<feature type="active site" description="Charge relay system" evidence="5 6">
    <location>
        <position position="330"/>
    </location>
</feature>
<dbReference type="Gene3D" id="3.30.70.80">
    <property type="entry name" value="Peptidase S8 propeptide/proteinase inhibitor I9"/>
    <property type="match status" value="1"/>
</dbReference>
<dbReference type="PRINTS" id="PR00723">
    <property type="entry name" value="SUBTILISIN"/>
</dbReference>
<dbReference type="EMBL" id="SGWQ01000002">
    <property type="protein sequence ID" value="RZS43068.1"/>
    <property type="molecule type" value="Genomic_DNA"/>
</dbReference>
<dbReference type="SUPFAM" id="SSF54897">
    <property type="entry name" value="Protease propeptides/inhibitors"/>
    <property type="match status" value="1"/>
</dbReference>
<dbReference type="InterPro" id="IPR037045">
    <property type="entry name" value="S8pro/Inhibitor_I9_sf"/>
</dbReference>
<evidence type="ECO:0000256" key="2">
    <source>
        <dbReference type="ARBA" id="ARBA00022670"/>
    </source>
</evidence>
<evidence type="ECO:0000313" key="10">
    <source>
        <dbReference type="Proteomes" id="UP000294257"/>
    </source>
</evidence>
<evidence type="ECO:0000256" key="6">
    <source>
        <dbReference type="PROSITE-ProRule" id="PRU01240"/>
    </source>
</evidence>
<keyword evidence="2 6" id="KW-0645">Protease</keyword>
<dbReference type="CDD" id="cd04077">
    <property type="entry name" value="Peptidases_S8_PCSK9_ProteinaseK_like"/>
    <property type="match status" value="1"/>
</dbReference>
<dbReference type="InterPro" id="IPR034193">
    <property type="entry name" value="PCSK9_ProteinaseK-like"/>
</dbReference>
<feature type="active site" description="Charge relay system" evidence="5 6">
    <location>
        <position position="170"/>
    </location>
</feature>
<dbReference type="GO" id="GO:0004252">
    <property type="term" value="F:serine-type endopeptidase activity"/>
    <property type="evidence" value="ECO:0007669"/>
    <property type="project" value="UniProtKB-UniRule"/>
</dbReference>
<dbReference type="InterPro" id="IPR023828">
    <property type="entry name" value="Peptidase_S8_Ser-AS"/>
</dbReference>
<name>A0A4Q7L0R4_9PSEU</name>
<dbReference type="InterPro" id="IPR000209">
    <property type="entry name" value="Peptidase_S8/S53_dom"/>
</dbReference>
<keyword evidence="10" id="KW-1185">Reference proteome</keyword>
<comment type="caution">
    <text evidence="9">The sequence shown here is derived from an EMBL/GenBank/DDBJ whole genome shotgun (WGS) entry which is preliminary data.</text>
</comment>
<dbReference type="InterPro" id="IPR036852">
    <property type="entry name" value="Peptidase_S8/S53_dom_sf"/>
</dbReference>
<sequence>MSVAAVLTTLVNQPSAGAAQGVVLGAGGGDVIDGSYIVVLKPGTAVNAHAAVYDAEITRVFSSALHGYAARLSESDARRLAADPAVAYVERNRRVSVAADQPNPPSWGLDRVDQVNLPLDHKYSYSTVAGNVTAYVLDTGIRVSHQDFGGRASWGTNTTGDGVNSDCHGHGTHVAGTIGGTAHGVAKGVRIKAVKVLDCGGSGSYEGIIAGIDWVTANAQKPAVANMSLGGFGSAALDDAVRRSVDAGVSYSVAADNGILGNPANACTQSPARMGGLNAPAITVMATDNQDAPAPWSNFGPCADLYAPGVGITSAWKDSDTSTSTISGTSMATPHVAGAAALYLSANPTAGPAQVKGHLVANASRDKVSAVPPSTPNKLLYANAVGTTPPPATLCTATNGTDVAIPDAGAAVTSSVTIANCPRAASPEARITVSVKHSWRGDVSIDLIAPTGAVINLRAANPSDGVKDLHTTYTRDLSAYPAGGTWTLRVRDENPFDTGHLDSWTFTG</sequence>
<gene>
    <name evidence="9" type="ORF">EV193_10244</name>
</gene>
<evidence type="ECO:0000259" key="8">
    <source>
        <dbReference type="PROSITE" id="PS51829"/>
    </source>
</evidence>
<organism evidence="9 10">
    <name type="scientific">Herbihabitans rhizosphaerae</name>
    <dbReference type="NCBI Taxonomy" id="1872711"/>
    <lineage>
        <taxon>Bacteria</taxon>
        <taxon>Bacillati</taxon>
        <taxon>Actinomycetota</taxon>
        <taxon>Actinomycetes</taxon>
        <taxon>Pseudonocardiales</taxon>
        <taxon>Pseudonocardiaceae</taxon>
        <taxon>Herbihabitans</taxon>
    </lineage>
</organism>
<feature type="active site" description="Charge relay system" evidence="5 6">
    <location>
        <position position="138"/>
    </location>
</feature>
<dbReference type="InterPro" id="IPR008979">
    <property type="entry name" value="Galactose-bd-like_sf"/>
</dbReference>
<dbReference type="AlphaFoldDB" id="A0A4Q7L0R4"/>
<dbReference type="SUPFAM" id="SSF52743">
    <property type="entry name" value="Subtilisin-like"/>
    <property type="match status" value="1"/>
</dbReference>
<dbReference type="PANTHER" id="PTHR43806:SF11">
    <property type="entry name" value="CEREVISIN-RELATED"/>
    <property type="match status" value="1"/>
</dbReference>
<evidence type="ECO:0000256" key="1">
    <source>
        <dbReference type="ARBA" id="ARBA00011073"/>
    </source>
</evidence>
<dbReference type="Gene3D" id="3.40.50.200">
    <property type="entry name" value="Peptidase S8/S53 domain"/>
    <property type="match status" value="1"/>
</dbReference>
<dbReference type="InterPro" id="IPR002884">
    <property type="entry name" value="P_dom"/>
</dbReference>
<dbReference type="PANTHER" id="PTHR43806">
    <property type="entry name" value="PEPTIDASE S8"/>
    <property type="match status" value="1"/>
</dbReference>
<dbReference type="Gene3D" id="2.60.120.260">
    <property type="entry name" value="Galactose-binding domain-like"/>
    <property type="match status" value="1"/>
</dbReference>
<accession>A0A4Q7L0R4</accession>
<evidence type="ECO:0000313" key="9">
    <source>
        <dbReference type="EMBL" id="RZS43068.1"/>
    </source>
</evidence>
<dbReference type="Pfam" id="PF01483">
    <property type="entry name" value="P_proprotein"/>
    <property type="match status" value="1"/>
</dbReference>
<dbReference type="PROSITE" id="PS00137">
    <property type="entry name" value="SUBTILASE_HIS"/>
    <property type="match status" value="1"/>
</dbReference>
<evidence type="ECO:0000256" key="5">
    <source>
        <dbReference type="PIRSR" id="PIRSR615500-1"/>
    </source>
</evidence>
<dbReference type="InterPro" id="IPR023827">
    <property type="entry name" value="Peptidase_S8_Asp-AS"/>
</dbReference>
<reference evidence="9 10" key="1">
    <citation type="submission" date="2019-02" db="EMBL/GenBank/DDBJ databases">
        <title>Genomic Encyclopedia of Type Strains, Phase IV (KMG-IV): sequencing the most valuable type-strain genomes for metagenomic binning, comparative biology and taxonomic classification.</title>
        <authorList>
            <person name="Goeker M."/>
        </authorList>
    </citation>
    <scope>NUCLEOTIDE SEQUENCE [LARGE SCALE GENOMIC DNA]</scope>
    <source>
        <strain evidence="9 10">DSM 101727</strain>
    </source>
</reference>
<protein>
    <submittedName>
        <fullName evidence="9">Subtilisin family serine protease</fullName>
    </submittedName>
</protein>
<dbReference type="Pfam" id="PF00082">
    <property type="entry name" value="Peptidase_S8"/>
    <property type="match status" value="1"/>
</dbReference>
<dbReference type="PROSITE" id="PS00138">
    <property type="entry name" value="SUBTILASE_SER"/>
    <property type="match status" value="1"/>
</dbReference>
<dbReference type="SUPFAM" id="SSF49785">
    <property type="entry name" value="Galactose-binding domain-like"/>
    <property type="match status" value="1"/>
</dbReference>
<dbReference type="FunFam" id="3.40.50.200:FF:000014">
    <property type="entry name" value="Proteinase K"/>
    <property type="match status" value="1"/>
</dbReference>
<dbReference type="InterPro" id="IPR050131">
    <property type="entry name" value="Peptidase_S8_subtilisin-like"/>
</dbReference>
<dbReference type="GO" id="GO:0006508">
    <property type="term" value="P:proteolysis"/>
    <property type="evidence" value="ECO:0007669"/>
    <property type="project" value="UniProtKB-KW"/>
</dbReference>
<feature type="domain" description="P/Homo B" evidence="8">
    <location>
        <begin position="388"/>
        <end position="508"/>
    </location>
</feature>
<dbReference type="PROSITE" id="PS00136">
    <property type="entry name" value="SUBTILASE_ASP"/>
    <property type="match status" value="1"/>
</dbReference>
<dbReference type="InterPro" id="IPR010259">
    <property type="entry name" value="S8pro/Inhibitor_I9"/>
</dbReference>
<keyword evidence="4 6" id="KW-0720">Serine protease</keyword>
<dbReference type="GO" id="GO:0005615">
    <property type="term" value="C:extracellular space"/>
    <property type="evidence" value="ECO:0007669"/>
    <property type="project" value="TreeGrafter"/>
</dbReference>
<dbReference type="InterPro" id="IPR022398">
    <property type="entry name" value="Peptidase_S8_His-AS"/>
</dbReference>
<proteinExistence type="inferred from homology"/>
<dbReference type="PROSITE" id="PS51829">
    <property type="entry name" value="P_HOMO_B"/>
    <property type="match status" value="1"/>
</dbReference>
<evidence type="ECO:0000256" key="3">
    <source>
        <dbReference type="ARBA" id="ARBA00022801"/>
    </source>
</evidence>
<evidence type="ECO:0000256" key="4">
    <source>
        <dbReference type="ARBA" id="ARBA00022825"/>
    </source>
</evidence>
<dbReference type="InterPro" id="IPR015500">
    <property type="entry name" value="Peptidase_S8_subtilisin-rel"/>
</dbReference>
<comment type="similarity">
    <text evidence="1 6 7">Belongs to the peptidase S8 family.</text>
</comment>
<evidence type="ECO:0000256" key="7">
    <source>
        <dbReference type="RuleBase" id="RU003355"/>
    </source>
</evidence>
<keyword evidence="3 6" id="KW-0378">Hydrolase</keyword>
<dbReference type="Pfam" id="PF05922">
    <property type="entry name" value="Inhibitor_I9"/>
    <property type="match status" value="1"/>
</dbReference>